<dbReference type="InterPro" id="IPR027417">
    <property type="entry name" value="P-loop_NTPase"/>
</dbReference>
<sequence length="378" mass="43827">MCSKFIRTSPELALKIAEGSYRGKLKIFLGYAPGVGKTYSMLNEAKRRIKYGQNVVIGYLETQNRADTEKNKEGIEQVPLKEIKYKGKIFYEPDVDRIIQLKPEVVLIDELAHSNPPSSKNKKRYQDVLEILSAGINVITTLNVQHIESLNFLTTNITRVDVSELVPYEVIDKADEVIVVDLPPEELIKRFREGKVFKEYYNSRIENYYNKNTLNALRSICLKAVAEEVDTDLYNYMKQKNINLNWHVAERIMVIIDSEAASRKLVVRGEKMAERFNSEIFVIYIRETNLFNLGSSKLSQLELRLKTISERVGAKFLVVESKSYIKSLCKYISENYITFVIIGNNISFKKRFRSYFRMKMLTRLIKNTEGVEFHIIPN</sequence>
<dbReference type="Pfam" id="PF02702">
    <property type="entry name" value="KdpD"/>
    <property type="match status" value="1"/>
</dbReference>
<evidence type="ECO:0000313" key="5">
    <source>
        <dbReference type="EMBL" id="QAA33295.1"/>
    </source>
</evidence>
<evidence type="ECO:0000256" key="2">
    <source>
        <dbReference type="ARBA" id="ARBA00022777"/>
    </source>
</evidence>
<dbReference type="PANTHER" id="PTHR45569">
    <property type="entry name" value="SENSOR PROTEIN KDPD"/>
    <property type="match status" value="1"/>
</dbReference>
<dbReference type="InterPro" id="IPR003852">
    <property type="entry name" value="Sig_transdc_His_kinase_KdpD_N"/>
</dbReference>
<protein>
    <submittedName>
        <fullName evidence="5">Histidine kinase</fullName>
    </submittedName>
</protein>
<keyword evidence="3" id="KW-0902">Two-component regulatory system</keyword>
<accession>A0A3R5U6P7</accession>
<feature type="domain" description="Signal transduction histidine kinase osmosensitive K+ channel sensor N-terminal" evidence="4">
    <location>
        <begin position="22"/>
        <end position="229"/>
    </location>
</feature>
<dbReference type="KEGG" id="cmah:C1I91_17490"/>
<evidence type="ECO:0000313" key="6">
    <source>
        <dbReference type="Proteomes" id="UP000286268"/>
    </source>
</evidence>
<evidence type="ECO:0000259" key="4">
    <source>
        <dbReference type="Pfam" id="PF02702"/>
    </source>
</evidence>
<evidence type="ECO:0000256" key="1">
    <source>
        <dbReference type="ARBA" id="ARBA00022679"/>
    </source>
</evidence>
<evidence type="ECO:0000256" key="3">
    <source>
        <dbReference type="ARBA" id="ARBA00023012"/>
    </source>
</evidence>
<dbReference type="InterPro" id="IPR052023">
    <property type="entry name" value="Histidine_kinase_KdpD"/>
</dbReference>
<dbReference type="AlphaFoldDB" id="A0A3R5U6P7"/>
<keyword evidence="6" id="KW-1185">Reference proteome</keyword>
<dbReference type="OrthoDB" id="9806130at2"/>
<organism evidence="5 6">
    <name type="scientific">Clostridium manihotivorum</name>
    <dbReference type="NCBI Taxonomy" id="2320868"/>
    <lineage>
        <taxon>Bacteria</taxon>
        <taxon>Bacillati</taxon>
        <taxon>Bacillota</taxon>
        <taxon>Clostridia</taxon>
        <taxon>Eubacteriales</taxon>
        <taxon>Clostridiaceae</taxon>
        <taxon>Clostridium</taxon>
    </lineage>
</organism>
<dbReference type="Gene3D" id="3.40.50.300">
    <property type="entry name" value="P-loop containing nucleotide triphosphate hydrolases"/>
    <property type="match status" value="1"/>
</dbReference>
<dbReference type="EMBL" id="CP025746">
    <property type="protein sequence ID" value="QAA33295.1"/>
    <property type="molecule type" value="Genomic_DNA"/>
</dbReference>
<dbReference type="SUPFAM" id="SSF52540">
    <property type="entry name" value="P-loop containing nucleoside triphosphate hydrolases"/>
    <property type="match status" value="1"/>
</dbReference>
<name>A0A3R5U6P7_9CLOT</name>
<dbReference type="GO" id="GO:0000155">
    <property type="term" value="F:phosphorelay sensor kinase activity"/>
    <property type="evidence" value="ECO:0007669"/>
    <property type="project" value="InterPro"/>
</dbReference>
<reference evidence="5 6" key="1">
    <citation type="submission" date="2018-01" db="EMBL/GenBank/DDBJ databases">
        <title>Genome Sequencing and Assembly of Anaerobacter polyendosporus strain CT4.</title>
        <authorList>
            <person name="Tachaapaikoon C."/>
            <person name="Sutheeworapong S."/>
            <person name="Jenjaroenpun P."/>
            <person name="Wongsurawat T."/>
            <person name="Nookeaw I."/>
            <person name="Cheawchanlertfa P."/>
            <person name="Kosugi A."/>
            <person name="Cheevadhanarak S."/>
            <person name="Ratanakhanokchai K."/>
        </authorList>
    </citation>
    <scope>NUCLEOTIDE SEQUENCE [LARGE SCALE GENOMIC DNA]</scope>
    <source>
        <strain evidence="5 6">CT4</strain>
    </source>
</reference>
<dbReference type="GO" id="GO:0005886">
    <property type="term" value="C:plasma membrane"/>
    <property type="evidence" value="ECO:0007669"/>
    <property type="project" value="TreeGrafter"/>
</dbReference>
<dbReference type="Proteomes" id="UP000286268">
    <property type="component" value="Chromosome"/>
</dbReference>
<gene>
    <name evidence="5" type="ORF">C1I91_17490</name>
</gene>
<proteinExistence type="predicted"/>
<dbReference type="PANTHER" id="PTHR45569:SF1">
    <property type="entry name" value="SENSOR PROTEIN KDPD"/>
    <property type="match status" value="1"/>
</dbReference>
<dbReference type="RefSeq" id="WP_128214018.1">
    <property type="nucleotide sequence ID" value="NZ_CP025746.1"/>
</dbReference>
<keyword evidence="2 5" id="KW-0418">Kinase</keyword>
<keyword evidence="1" id="KW-0808">Transferase</keyword>